<dbReference type="InterPro" id="IPR003660">
    <property type="entry name" value="HAMP_dom"/>
</dbReference>
<evidence type="ECO:0000259" key="12">
    <source>
        <dbReference type="PROSITE" id="PS50885"/>
    </source>
</evidence>
<comment type="subcellular location">
    <subcellularLocation>
        <location evidence="2">Cell membrane</location>
        <topology evidence="2">Multi-pass membrane protein</topology>
    </subcellularLocation>
</comment>
<dbReference type="CDD" id="cd06225">
    <property type="entry name" value="HAMP"/>
    <property type="match status" value="1"/>
</dbReference>
<dbReference type="SUPFAM" id="SSF47384">
    <property type="entry name" value="Homodimeric domain of signal transducing histidine kinase"/>
    <property type="match status" value="1"/>
</dbReference>
<dbReference type="InterPro" id="IPR003594">
    <property type="entry name" value="HATPase_dom"/>
</dbReference>
<evidence type="ECO:0000313" key="14">
    <source>
        <dbReference type="Proteomes" id="UP001467690"/>
    </source>
</evidence>
<keyword evidence="10" id="KW-0812">Transmembrane</keyword>
<evidence type="ECO:0000256" key="9">
    <source>
        <dbReference type="ARBA" id="ARBA00022840"/>
    </source>
</evidence>
<dbReference type="EC" id="2.7.13.3" evidence="3"/>
<comment type="caution">
    <text evidence="13">The sequence shown here is derived from an EMBL/GenBank/DDBJ whole genome shotgun (WGS) entry which is preliminary data.</text>
</comment>
<feature type="transmembrane region" description="Helical" evidence="10">
    <location>
        <begin position="140"/>
        <end position="157"/>
    </location>
</feature>
<evidence type="ECO:0000256" key="7">
    <source>
        <dbReference type="ARBA" id="ARBA00022741"/>
    </source>
</evidence>
<keyword evidence="9 13" id="KW-0067">ATP-binding</keyword>
<keyword evidence="14" id="KW-1185">Reference proteome</keyword>
<dbReference type="InterPro" id="IPR005467">
    <property type="entry name" value="His_kinase_dom"/>
</dbReference>
<keyword evidence="8" id="KW-0418">Kinase</keyword>
<evidence type="ECO:0000256" key="3">
    <source>
        <dbReference type="ARBA" id="ARBA00012438"/>
    </source>
</evidence>
<evidence type="ECO:0000256" key="10">
    <source>
        <dbReference type="SAM" id="Phobius"/>
    </source>
</evidence>
<evidence type="ECO:0000259" key="11">
    <source>
        <dbReference type="PROSITE" id="PS50109"/>
    </source>
</evidence>
<dbReference type="Gene3D" id="3.30.565.10">
    <property type="entry name" value="Histidine kinase-like ATPase, C-terminal domain"/>
    <property type="match status" value="1"/>
</dbReference>
<keyword evidence="10" id="KW-0472">Membrane</keyword>
<dbReference type="InterPro" id="IPR036890">
    <property type="entry name" value="HATPase_C_sf"/>
</dbReference>
<keyword evidence="7" id="KW-0547">Nucleotide-binding</keyword>
<dbReference type="Pfam" id="PF02518">
    <property type="entry name" value="HATPase_c"/>
    <property type="match status" value="1"/>
</dbReference>
<dbReference type="PANTHER" id="PTHR44936:SF10">
    <property type="entry name" value="SENSOR PROTEIN RSTB"/>
    <property type="match status" value="1"/>
</dbReference>
<feature type="domain" description="HAMP" evidence="12">
    <location>
        <begin position="154"/>
        <end position="206"/>
    </location>
</feature>
<dbReference type="InterPro" id="IPR050980">
    <property type="entry name" value="2C_sensor_his_kinase"/>
</dbReference>
<proteinExistence type="predicted"/>
<keyword evidence="10" id="KW-1133">Transmembrane helix</keyword>
<accession>A0ABV1RET8</accession>
<dbReference type="EMBL" id="JBELOE010000116">
    <property type="protein sequence ID" value="MER2491439.1"/>
    <property type="molecule type" value="Genomic_DNA"/>
</dbReference>
<organism evidence="13 14">
    <name type="scientific">Catenovulum sediminis</name>
    <dbReference type="NCBI Taxonomy" id="1740262"/>
    <lineage>
        <taxon>Bacteria</taxon>
        <taxon>Pseudomonadati</taxon>
        <taxon>Pseudomonadota</taxon>
        <taxon>Gammaproteobacteria</taxon>
        <taxon>Alteromonadales</taxon>
        <taxon>Alteromonadaceae</taxon>
        <taxon>Catenovulum</taxon>
    </lineage>
</organism>
<reference evidence="13 14" key="1">
    <citation type="submission" date="2024-06" db="EMBL/GenBank/DDBJ databases">
        <authorList>
            <person name="Chen R.Y."/>
        </authorList>
    </citation>
    <scope>NUCLEOTIDE SEQUENCE [LARGE SCALE GENOMIC DNA]</scope>
    <source>
        <strain evidence="13 14">D2</strain>
    </source>
</reference>
<feature type="domain" description="Histidine kinase" evidence="11">
    <location>
        <begin position="214"/>
        <end position="430"/>
    </location>
</feature>
<name>A0ABV1RET8_9ALTE</name>
<keyword evidence="6" id="KW-0808">Transferase</keyword>
<dbReference type="Gene3D" id="1.10.287.130">
    <property type="match status" value="1"/>
</dbReference>
<comment type="catalytic activity">
    <reaction evidence="1">
        <text>ATP + protein L-histidine = ADP + protein N-phospho-L-histidine.</text>
        <dbReference type="EC" id="2.7.13.3"/>
    </reaction>
</comment>
<dbReference type="RefSeq" id="WP_350401069.1">
    <property type="nucleotide sequence ID" value="NZ_JBELOE010000116.1"/>
</dbReference>
<keyword evidence="4" id="KW-1003">Cell membrane</keyword>
<dbReference type="InterPro" id="IPR004358">
    <property type="entry name" value="Sig_transdc_His_kin-like_C"/>
</dbReference>
<dbReference type="InterPro" id="IPR003661">
    <property type="entry name" value="HisK_dim/P_dom"/>
</dbReference>
<sequence>MSRIFISLYLFVVIALFAIGWGSEAIWHSLNDKSDSDARRLAQLAQISLLAIKDEQTLQSFRSELQKQLQFNVEILEQADFAAQGMQPTWLTSQSTELSYSSDDSLIILQPIPEMGKVLQIGPIQQAHENHSLKSILQSISYLMLAVFIAAWTWPLWRDLRKLNRANENFAKGNFNQQISLHKGSAIYPLADSFNHMANKIAQLIDEQKLMLNAVSHDLRTPLSRLKFSLAMMQGNPEKDKADDNSCLQIDSMKQDVQALETLIDELLSYARLEHQNNKLSLQKVPVVQIVRHFLHLFESSNVNFKTDLADDYEWCCDGFLFERVVQNLFSNAEKYAVAQVNVELSVATSNCERLVFVVEDDGKGVCQQEQPHIFKPFYRADEKGKSKSNGFGLGLAIVDKICRWHKGQVTVSQSKLGGAQFSACFGQLHWGKPDLF</sequence>
<evidence type="ECO:0000256" key="4">
    <source>
        <dbReference type="ARBA" id="ARBA00022475"/>
    </source>
</evidence>
<protein>
    <recommendedName>
        <fullName evidence="3">histidine kinase</fullName>
        <ecNumber evidence="3">2.7.13.3</ecNumber>
    </recommendedName>
</protein>
<evidence type="ECO:0000313" key="13">
    <source>
        <dbReference type="EMBL" id="MER2491439.1"/>
    </source>
</evidence>
<evidence type="ECO:0000256" key="2">
    <source>
        <dbReference type="ARBA" id="ARBA00004651"/>
    </source>
</evidence>
<dbReference type="PRINTS" id="PR00344">
    <property type="entry name" value="BCTRLSENSOR"/>
</dbReference>
<dbReference type="CDD" id="cd00082">
    <property type="entry name" value="HisKA"/>
    <property type="match status" value="1"/>
</dbReference>
<dbReference type="SUPFAM" id="SSF55874">
    <property type="entry name" value="ATPase domain of HSP90 chaperone/DNA topoisomerase II/histidine kinase"/>
    <property type="match status" value="1"/>
</dbReference>
<dbReference type="InterPro" id="IPR036097">
    <property type="entry name" value="HisK_dim/P_sf"/>
</dbReference>
<dbReference type="SMART" id="SM00387">
    <property type="entry name" value="HATPase_c"/>
    <property type="match status" value="1"/>
</dbReference>
<dbReference type="PROSITE" id="PS50885">
    <property type="entry name" value="HAMP"/>
    <property type="match status" value="1"/>
</dbReference>
<dbReference type="Proteomes" id="UP001467690">
    <property type="component" value="Unassembled WGS sequence"/>
</dbReference>
<dbReference type="SMART" id="SM00388">
    <property type="entry name" value="HisKA"/>
    <property type="match status" value="1"/>
</dbReference>
<evidence type="ECO:0000256" key="8">
    <source>
        <dbReference type="ARBA" id="ARBA00022777"/>
    </source>
</evidence>
<gene>
    <name evidence="13" type="ORF">ABS311_06045</name>
</gene>
<dbReference type="Pfam" id="PF00512">
    <property type="entry name" value="HisKA"/>
    <property type="match status" value="1"/>
</dbReference>
<dbReference type="SMART" id="SM00304">
    <property type="entry name" value="HAMP"/>
    <property type="match status" value="1"/>
</dbReference>
<dbReference type="PROSITE" id="PS50109">
    <property type="entry name" value="HIS_KIN"/>
    <property type="match status" value="1"/>
</dbReference>
<evidence type="ECO:0000256" key="6">
    <source>
        <dbReference type="ARBA" id="ARBA00022679"/>
    </source>
</evidence>
<keyword evidence="5" id="KW-0597">Phosphoprotein</keyword>
<dbReference type="GO" id="GO:0005524">
    <property type="term" value="F:ATP binding"/>
    <property type="evidence" value="ECO:0007669"/>
    <property type="project" value="UniProtKB-KW"/>
</dbReference>
<dbReference type="SUPFAM" id="SSF158472">
    <property type="entry name" value="HAMP domain-like"/>
    <property type="match status" value="1"/>
</dbReference>
<dbReference type="Gene3D" id="6.10.340.10">
    <property type="match status" value="1"/>
</dbReference>
<evidence type="ECO:0000256" key="1">
    <source>
        <dbReference type="ARBA" id="ARBA00000085"/>
    </source>
</evidence>
<dbReference type="CDD" id="cd00075">
    <property type="entry name" value="HATPase"/>
    <property type="match status" value="1"/>
</dbReference>
<dbReference type="PANTHER" id="PTHR44936">
    <property type="entry name" value="SENSOR PROTEIN CREC"/>
    <property type="match status" value="1"/>
</dbReference>
<evidence type="ECO:0000256" key="5">
    <source>
        <dbReference type="ARBA" id="ARBA00022553"/>
    </source>
</evidence>